<reference evidence="2" key="1">
    <citation type="submission" date="2014-11" db="EMBL/GenBank/DDBJ databases">
        <authorList>
            <person name="Amaro Gonzalez C."/>
        </authorList>
    </citation>
    <scope>NUCLEOTIDE SEQUENCE</scope>
</reference>
<feature type="region of interest" description="Disordered" evidence="1">
    <location>
        <begin position="1"/>
        <end position="21"/>
    </location>
</feature>
<evidence type="ECO:0000256" key="1">
    <source>
        <dbReference type="SAM" id="MobiDB-lite"/>
    </source>
</evidence>
<evidence type="ECO:0000313" key="2">
    <source>
        <dbReference type="EMBL" id="JAH24383.1"/>
    </source>
</evidence>
<sequence>MVQRSHQSNGGRVPPKRGMESPMHALSHQTLWVMIEASETKRLFFSKTIPRYYPWSSLISFTHICVLIPQGH</sequence>
<organism evidence="2">
    <name type="scientific">Anguilla anguilla</name>
    <name type="common">European freshwater eel</name>
    <name type="synonym">Muraena anguilla</name>
    <dbReference type="NCBI Taxonomy" id="7936"/>
    <lineage>
        <taxon>Eukaryota</taxon>
        <taxon>Metazoa</taxon>
        <taxon>Chordata</taxon>
        <taxon>Craniata</taxon>
        <taxon>Vertebrata</taxon>
        <taxon>Euteleostomi</taxon>
        <taxon>Actinopterygii</taxon>
        <taxon>Neopterygii</taxon>
        <taxon>Teleostei</taxon>
        <taxon>Anguilliformes</taxon>
        <taxon>Anguillidae</taxon>
        <taxon>Anguilla</taxon>
    </lineage>
</organism>
<dbReference type="AlphaFoldDB" id="A0A0E9R7S7"/>
<proteinExistence type="predicted"/>
<dbReference type="EMBL" id="GBXM01084194">
    <property type="protein sequence ID" value="JAH24383.1"/>
    <property type="molecule type" value="Transcribed_RNA"/>
</dbReference>
<name>A0A0E9R7S7_ANGAN</name>
<accession>A0A0E9R7S7</accession>
<protein>
    <submittedName>
        <fullName evidence="2">Uncharacterized protein</fullName>
    </submittedName>
</protein>
<feature type="compositionally biased region" description="Polar residues" evidence="1">
    <location>
        <begin position="1"/>
        <end position="10"/>
    </location>
</feature>
<reference evidence="2" key="2">
    <citation type="journal article" date="2015" name="Fish Shellfish Immunol.">
        <title>Early steps in the European eel (Anguilla anguilla)-Vibrio vulnificus interaction in the gills: Role of the RtxA13 toxin.</title>
        <authorList>
            <person name="Callol A."/>
            <person name="Pajuelo D."/>
            <person name="Ebbesson L."/>
            <person name="Teles M."/>
            <person name="MacKenzie S."/>
            <person name="Amaro C."/>
        </authorList>
    </citation>
    <scope>NUCLEOTIDE SEQUENCE</scope>
</reference>